<dbReference type="AlphaFoldDB" id="A0A7R7ELN3"/>
<keyword evidence="1" id="KW-0472">Membrane</keyword>
<name>A0A7R7ELN3_9FIRM</name>
<dbReference type="RefSeq" id="WP_271712019.1">
    <property type="nucleotide sequence ID" value="NZ_AP024169.1"/>
</dbReference>
<accession>A0A7R7ELN3</accession>
<organism evidence="2 3">
    <name type="scientific">Anaeromicropila herbilytica</name>
    <dbReference type="NCBI Taxonomy" id="2785025"/>
    <lineage>
        <taxon>Bacteria</taxon>
        <taxon>Bacillati</taxon>
        <taxon>Bacillota</taxon>
        <taxon>Clostridia</taxon>
        <taxon>Lachnospirales</taxon>
        <taxon>Lachnospiraceae</taxon>
        <taxon>Anaeromicropila</taxon>
    </lineage>
</organism>
<keyword evidence="1" id="KW-0812">Transmembrane</keyword>
<evidence type="ECO:0000313" key="3">
    <source>
        <dbReference type="Proteomes" id="UP000595897"/>
    </source>
</evidence>
<dbReference type="Proteomes" id="UP000595897">
    <property type="component" value="Chromosome"/>
</dbReference>
<evidence type="ECO:0000256" key="1">
    <source>
        <dbReference type="SAM" id="Phobius"/>
    </source>
</evidence>
<protein>
    <recommendedName>
        <fullName evidence="4">GLUG domain-containing protein</fullName>
    </recommendedName>
</protein>
<evidence type="ECO:0000313" key="2">
    <source>
        <dbReference type="EMBL" id="BCN30860.1"/>
    </source>
</evidence>
<sequence length="670" mass="72231">MRFKNIKSSNSKYHLNIYIRENRLINRIFKLTMSILLIIFLTSNFKLMLYKNVNAEKNVWDGSIATSFAKGDGSDNNPYEISNGSQLALAAKYINDNVSNYACAHYILTNNIYLNYTNNWKEWDKIEPKNTWISIGGKTRFSGVFDGNGFVIYGLYNKVQKVGKNYKHGLFKNIYNASIMNLGVEKSFIIGSKNNDAYGIVDFLWYGVIQNCHFSGQLIGEHCSVSGITILNKCGIVKNCYNEGTIITGNSCRGGGIAGSNTGTIDNCYNKAKISTKSKGFAIGGIVGMNGVDSISDKTMKFKNSKLGVVKNCINRGNISCVKASSIGGIVGVNNNDGTIKNCINYNKITMKSNCSVIGGIIGDTADGNVLNSENKGAINCGNKCVYIGGVSGTIGSGSIYMCKNSGTLKIDDKCQDIGGICGGPGDFNYSVSNKIYNNCNSGKITCGKSCDDIGGIAGEFNGTSYNCSNKGNINVAKDSEFIGGIIGNTLKAHIYNCANQGDVVTYNSSDIGGIVGFFGALAIINDQNPNVIAKLDNCYNIGVVGGKGSCNVGGIAGESYARSSNSYNTGMISGKFLVGGIVGRGTLGDNNTPSYCYYLMGCTRMINPMYNDTPNKLGTVMSKKLMKSNVLKKKLNSWVQKHNVKKYSSWSQGSKNDGYPYLKLIIKIN</sequence>
<proteinExistence type="predicted"/>
<dbReference type="KEGG" id="ahb:bsdtb5_21550"/>
<keyword evidence="1" id="KW-1133">Transmembrane helix</keyword>
<evidence type="ECO:0008006" key="4">
    <source>
        <dbReference type="Google" id="ProtNLM"/>
    </source>
</evidence>
<feature type="transmembrane region" description="Helical" evidence="1">
    <location>
        <begin position="28"/>
        <end position="49"/>
    </location>
</feature>
<dbReference type="EMBL" id="AP024169">
    <property type="protein sequence ID" value="BCN30860.1"/>
    <property type="molecule type" value="Genomic_DNA"/>
</dbReference>
<gene>
    <name evidence="2" type="ORF">bsdtb5_21550</name>
</gene>
<dbReference type="Gene3D" id="2.160.20.110">
    <property type="match status" value="2"/>
</dbReference>
<keyword evidence="3" id="KW-1185">Reference proteome</keyword>
<reference evidence="2 3" key="1">
    <citation type="submission" date="2020-11" db="EMBL/GenBank/DDBJ databases">
        <title>Draft genome sequencing of a Lachnospiraceae strain isolated from anoxic soil subjected to BSD treatment.</title>
        <authorList>
            <person name="Uek A."/>
            <person name="Tonouchi A."/>
        </authorList>
    </citation>
    <scope>NUCLEOTIDE SEQUENCE [LARGE SCALE GENOMIC DNA]</scope>
    <source>
        <strain evidence="2 3">TB5</strain>
    </source>
</reference>